<dbReference type="Gene3D" id="3.40.50.1820">
    <property type="entry name" value="alpha/beta hydrolase"/>
    <property type="match status" value="1"/>
</dbReference>
<dbReference type="GO" id="GO:0006508">
    <property type="term" value="P:proteolysis"/>
    <property type="evidence" value="ECO:0007669"/>
    <property type="project" value="InterPro"/>
</dbReference>
<sequence>MIKLTFNIIIALIALSGYGQDITGQWNGILKVQGIQLRLVINITETDSGYESTLDSPDQGAKNIPVTLTSFEDSMLHFEVSALKLSYSGSLNNDGIIQGTFKQMGQTLPLNFSKEAVEKEKLIRPQHPTKPYPYYSEEVTFINPIDSISLSGTLTLPTKTEKYPVVVLITGSGPQNRDEEILGHKPFLVIADHLTKKGIGVLRFDDRGTAKSTGDFKSATTKDFATDVLSAITFLKTRHDIDYKNIGLIGHSAGGLIAPMIASESEDIAFIVLLAGPGISGYDILLQQTALIARANGADESKLQKEIALLQGELDIIVKGNNLDEIKLELRHFLQKELKNQPELVPEGINIDQYISGSIDKLVTPWFQYFLKYDPATSLVKVRCPVLAINGEKDLQVPSKVNLNAIKKHLKQGGNHDFKTKELANLNHLFQECVTGSPNEYAQIEQTFSPKALLEISDWIATKVK</sequence>
<proteinExistence type="predicted"/>
<dbReference type="Pfam" id="PF02129">
    <property type="entry name" value="Peptidase_S15"/>
    <property type="match status" value="1"/>
</dbReference>
<dbReference type="InterPro" id="IPR053145">
    <property type="entry name" value="AB_hydrolase_Est10"/>
</dbReference>
<keyword evidence="4" id="KW-1185">Reference proteome</keyword>
<dbReference type="AlphaFoldDB" id="A0A918RC03"/>
<comment type="caution">
    <text evidence="3">The sequence shown here is derived from an EMBL/GenBank/DDBJ whole genome shotgun (WGS) entry which is preliminary data.</text>
</comment>
<gene>
    <name evidence="3" type="ORF">GCM10007028_30090</name>
</gene>
<evidence type="ECO:0000313" key="3">
    <source>
        <dbReference type="EMBL" id="GGZ89772.1"/>
    </source>
</evidence>
<name>A0A918RC03_9FLAO</name>
<keyword evidence="1 3" id="KW-0378">Hydrolase</keyword>
<evidence type="ECO:0000259" key="2">
    <source>
        <dbReference type="Pfam" id="PF02129"/>
    </source>
</evidence>
<dbReference type="EMBL" id="BMWZ01000007">
    <property type="protein sequence ID" value="GGZ89772.1"/>
    <property type="molecule type" value="Genomic_DNA"/>
</dbReference>
<organism evidence="3 4">
    <name type="scientific">Algibacter mikhailovii</name>
    <dbReference type="NCBI Taxonomy" id="425498"/>
    <lineage>
        <taxon>Bacteria</taxon>
        <taxon>Pseudomonadati</taxon>
        <taxon>Bacteroidota</taxon>
        <taxon>Flavobacteriia</taxon>
        <taxon>Flavobacteriales</taxon>
        <taxon>Flavobacteriaceae</taxon>
        <taxon>Algibacter</taxon>
    </lineage>
</organism>
<evidence type="ECO:0000313" key="4">
    <source>
        <dbReference type="Proteomes" id="UP000636004"/>
    </source>
</evidence>
<dbReference type="Proteomes" id="UP000636004">
    <property type="component" value="Unassembled WGS sequence"/>
</dbReference>
<reference evidence="3" key="1">
    <citation type="journal article" date="2014" name="Int. J. Syst. Evol. Microbiol.">
        <title>Complete genome sequence of Corynebacterium casei LMG S-19264T (=DSM 44701T), isolated from a smear-ripened cheese.</title>
        <authorList>
            <consortium name="US DOE Joint Genome Institute (JGI-PGF)"/>
            <person name="Walter F."/>
            <person name="Albersmeier A."/>
            <person name="Kalinowski J."/>
            <person name="Ruckert C."/>
        </authorList>
    </citation>
    <scope>NUCLEOTIDE SEQUENCE</scope>
    <source>
        <strain evidence="3">KCTC 12710</strain>
    </source>
</reference>
<protein>
    <submittedName>
        <fullName evidence="3">Alpha/beta hydrolase</fullName>
    </submittedName>
</protein>
<dbReference type="GO" id="GO:0004252">
    <property type="term" value="F:serine-type endopeptidase activity"/>
    <property type="evidence" value="ECO:0007669"/>
    <property type="project" value="InterPro"/>
</dbReference>
<dbReference type="GO" id="GO:0052689">
    <property type="term" value="F:carboxylic ester hydrolase activity"/>
    <property type="evidence" value="ECO:0007669"/>
    <property type="project" value="TreeGrafter"/>
</dbReference>
<dbReference type="PROSITE" id="PS00708">
    <property type="entry name" value="PRO_ENDOPEP_SER"/>
    <property type="match status" value="1"/>
</dbReference>
<accession>A0A918RC03</accession>
<dbReference type="PANTHER" id="PTHR43265">
    <property type="entry name" value="ESTERASE ESTD"/>
    <property type="match status" value="1"/>
</dbReference>
<dbReference type="InterPro" id="IPR029058">
    <property type="entry name" value="AB_hydrolase_fold"/>
</dbReference>
<reference evidence="3" key="2">
    <citation type="submission" date="2020-09" db="EMBL/GenBank/DDBJ databases">
        <authorList>
            <person name="Sun Q."/>
            <person name="Kim S."/>
        </authorList>
    </citation>
    <scope>NUCLEOTIDE SEQUENCE</scope>
    <source>
        <strain evidence="3">KCTC 12710</strain>
    </source>
</reference>
<feature type="domain" description="Xaa-Pro dipeptidyl-peptidase-like" evidence="2">
    <location>
        <begin position="146"/>
        <end position="397"/>
    </location>
</feature>
<dbReference type="SUPFAM" id="SSF53474">
    <property type="entry name" value="alpha/beta-Hydrolases"/>
    <property type="match status" value="1"/>
</dbReference>
<evidence type="ECO:0000256" key="1">
    <source>
        <dbReference type="ARBA" id="ARBA00022801"/>
    </source>
</evidence>
<dbReference type="RefSeq" id="WP_189362172.1">
    <property type="nucleotide sequence ID" value="NZ_BMWZ01000007.1"/>
</dbReference>
<dbReference type="InterPro" id="IPR000383">
    <property type="entry name" value="Xaa-Pro-like_dom"/>
</dbReference>
<dbReference type="InterPro" id="IPR002471">
    <property type="entry name" value="Pept_S9_AS"/>
</dbReference>
<dbReference type="PANTHER" id="PTHR43265:SF1">
    <property type="entry name" value="ESTERASE ESTD"/>
    <property type="match status" value="1"/>
</dbReference>